<name>A0AAE0KSC7_9CHLO</name>
<reference evidence="2 3" key="1">
    <citation type="journal article" date="2015" name="Genome Biol. Evol.">
        <title>Comparative Genomics of a Bacterivorous Green Alga Reveals Evolutionary Causalities and Consequences of Phago-Mixotrophic Mode of Nutrition.</title>
        <authorList>
            <person name="Burns J.A."/>
            <person name="Paasch A."/>
            <person name="Narechania A."/>
            <person name="Kim E."/>
        </authorList>
    </citation>
    <scope>NUCLEOTIDE SEQUENCE [LARGE SCALE GENOMIC DNA]</scope>
    <source>
        <strain evidence="2 3">PLY_AMNH</strain>
    </source>
</reference>
<dbReference type="EMBL" id="LGRX02019049">
    <property type="protein sequence ID" value="KAK3259036.1"/>
    <property type="molecule type" value="Genomic_DNA"/>
</dbReference>
<feature type="transmembrane region" description="Helical" evidence="1">
    <location>
        <begin position="60"/>
        <end position="84"/>
    </location>
</feature>
<gene>
    <name evidence="2" type="ORF">CYMTET_31948</name>
</gene>
<dbReference type="Proteomes" id="UP001190700">
    <property type="component" value="Unassembled WGS sequence"/>
</dbReference>
<evidence type="ECO:0000313" key="2">
    <source>
        <dbReference type="EMBL" id="KAK3259036.1"/>
    </source>
</evidence>
<evidence type="ECO:0000256" key="1">
    <source>
        <dbReference type="SAM" id="Phobius"/>
    </source>
</evidence>
<keyword evidence="1" id="KW-0472">Membrane</keyword>
<organism evidence="2 3">
    <name type="scientific">Cymbomonas tetramitiformis</name>
    <dbReference type="NCBI Taxonomy" id="36881"/>
    <lineage>
        <taxon>Eukaryota</taxon>
        <taxon>Viridiplantae</taxon>
        <taxon>Chlorophyta</taxon>
        <taxon>Pyramimonadophyceae</taxon>
        <taxon>Pyramimonadales</taxon>
        <taxon>Pyramimonadaceae</taxon>
        <taxon>Cymbomonas</taxon>
    </lineage>
</organism>
<keyword evidence="1" id="KW-0812">Transmembrane</keyword>
<keyword evidence="3" id="KW-1185">Reference proteome</keyword>
<dbReference type="AlphaFoldDB" id="A0AAE0KSC7"/>
<accession>A0AAE0KSC7</accession>
<protein>
    <submittedName>
        <fullName evidence="2">Uncharacterized protein</fullName>
    </submittedName>
</protein>
<evidence type="ECO:0000313" key="3">
    <source>
        <dbReference type="Proteomes" id="UP001190700"/>
    </source>
</evidence>
<sequence>MENNDMEKSMPNIVSTVLPAETKRRRQSKLEFLQEQRQGKCSCCPNNEYFNRKCCCRGSFFCFAKVLFLLSQITFAILLIYLRWDIYENFTLDFDNEDENWEGYNKYAEAVDKTYLEEDFTKESFIDAFNGTDEAATEDIIYNHCDNEQLTNLFNGDIDEEHCGTLSRGLTSCLGGYYEMRYSSMEITDSDIDITVTRFNGTNISTAEVYAGTKICPEGYFCPEDFICIVICALGSYCPQSVSQDVVQNASQVAQAAGATTLDKVECKYPSEVDSDKSALFVQGDVLCPGAMHQYLCPAGRFCPSSVSISSCPVGDFCRKGVSESATCSWILECDEENQSVPKFSEDGLLIVACLFLGVWVVQKIQPIISEFVDNSYVKAKHLTMRVRSPSTAEEGSEAIPLPAPDDRPRATRQLNFVEHGSEALVRSAHQARSPARPGFRV</sequence>
<comment type="caution">
    <text evidence="2">The sequence shown here is derived from an EMBL/GenBank/DDBJ whole genome shotgun (WGS) entry which is preliminary data.</text>
</comment>
<proteinExistence type="predicted"/>
<keyword evidence="1" id="KW-1133">Transmembrane helix</keyword>